<protein>
    <submittedName>
        <fullName evidence="2">YwdI family protein</fullName>
    </submittedName>
</protein>
<dbReference type="EMBL" id="JARSFG010000001">
    <property type="protein sequence ID" value="MEC1176922.1"/>
    <property type="molecule type" value="Genomic_DNA"/>
</dbReference>
<gene>
    <name evidence="2" type="ORF">P9B03_00270</name>
</gene>
<proteinExistence type="predicted"/>
<evidence type="ECO:0000256" key="1">
    <source>
        <dbReference type="SAM" id="MobiDB-lite"/>
    </source>
</evidence>
<comment type="caution">
    <text evidence="2">The sequence shown here is derived from an EMBL/GenBank/DDBJ whole genome shotgun (WGS) entry which is preliminary data.</text>
</comment>
<name>A0AAW9NK70_9BACL</name>
<feature type="region of interest" description="Disordered" evidence="1">
    <location>
        <begin position="62"/>
        <end position="82"/>
    </location>
</feature>
<dbReference type="Proteomes" id="UP001344888">
    <property type="component" value="Unassembled WGS sequence"/>
</dbReference>
<keyword evidence="3" id="KW-1185">Reference proteome</keyword>
<evidence type="ECO:0000313" key="2">
    <source>
        <dbReference type="EMBL" id="MEC1176922.1"/>
    </source>
</evidence>
<accession>A0AAW9NK70</accession>
<evidence type="ECO:0000313" key="3">
    <source>
        <dbReference type="Proteomes" id="UP001344888"/>
    </source>
</evidence>
<organism evidence="2 3">
    <name type="scientific">Metasolibacillus meyeri</name>
    <dbReference type="NCBI Taxonomy" id="1071052"/>
    <lineage>
        <taxon>Bacteria</taxon>
        <taxon>Bacillati</taxon>
        <taxon>Bacillota</taxon>
        <taxon>Bacilli</taxon>
        <taxon>Bacillales</taxon>
        <taxon>Caryophanaceae</taxon>
        <taxon>Metasolibacillus</taxon>
    </lineage>
</organism>
<sequence length="82" mass="9057">MISYDILLKQLEQHVIQAKNAANEQEMREQLSAVRALCDVVLTTQGKLQMATAIPQLSTPQLQTQATPLQENGANGDSLFDF</sequence>
<dbReference type="Pfam" id="PF17261">
    <property type="entry name" value="DUF5327"/>
    <property type="match status" value="1"/>
</dbReference>
<dbReference type="RefSeq" id="WP_326121105.1">
    <property type="nucleotide sequence ID" value="NZ_JARSFG010000001.1"/>
</dbReference>
<dbReference type="InterPro" id="IPR035218">
    <property type="entry name" value="DUF5327"/>
</dbReference>
<dbReference type="AlphaFoldDB" id="A0AAW9NK70"/>
<reference evidence="2 3" key="1">
    <citation type="submission" date="2023-03" db="EMBL/GenBank/DDBJ databases">
        <title>Bacillus Genome Sequencing.</title>
        <authorList>
            <person name="Dunlap C."/>
        </authorList>
    </citation>
    <scope>NUCLEOTIDE SEQUENCE [LARGE SCALE GENOMIC DNA]</scope>
    <source>
        <strain evidence="2 3">B-59205</strain>
    </source>
</reference>